<keyword evidence="5" id="KW-0862">Zinc</keyword>
<dbReference type="SUPFAM" id="SSF57667">
    <property type="entry name" value="beta-beta-alpha zinc fingers"/>
    <property type="match status" value="1"/>
</dbReference>
<evidence type="ECO:0000256" key="2">
    <source>
        <dbReference type="ARBA" id="ARBA00022723"/>
    </source>
</evidence>
<evidence type="ECO:0000313" key="9">
    <source>
        <dbReference type="EMBL" id="KAH7043762.1"/>
    </source>
</evidence>
<keyword evidence="3" id="KW-0677">Repeat</keyword>
<dbReference type="Proteomes" id="UP000774617">
    <property type="component" value="Unassembled WGS sequence"/>
</dbReference>
<dbReference type="Gene3D" id="3.30.160.60">
    <property type="entry name" value="Classic Zinc Finger"/>
    <property type="match status" value="2"/>
</dbReference>
<evidence type="ECO:0000256" key="1">
    <source>
        <dbReference type="ARBA" id="ARBA00004123"/>
    </source>
</evidence>
<comment type="caution">
    <text evidence="9">The sequence shown here is derived from an EMBL/GenBank/DDBJ whole genome shotgun (WGS) entry which is preliminary data.</text>
</comment>
<dbReference type="InterPro" id="IPR013087">
    <property type="entry name" value="Znf_C2H2_type"/>
</dbReference>
<evidence type="ECO:0000256" key="5">
    <source>
        <dbReference type="ARBA" id="ARBA00022833"/>
    </source>
</evidence>
<dbReference type="InterPro" id="IPR036236">
    <property type="entry name" value="Znf_C2H2_sf"/>
</dbReference>
<evidence type="ECO:0000256" key="3">
    <source>
        <dbReference type="ARBA" id="ARBA00022737"/>
    </source>
</evidence>
<dbReference type="EMBL" id="JAGTJR010000022">
    <property type="protein sequence ID" value="KAH7043762.1"/>
    <property type="molecule type" value="Genomic_DNA"/>
</dbReference>
<sequence>MSKSLVRPFKCSLCQRPFTRQENLKRHVQTHHPSSVSRSYPCPQCDARFSRSDLRKRHVRNCHPSMEMTLPAVSWQAMEDELCLPSTGEQNDDLTQYCDAFFEKFHPTMPLLHEPTFDLNKEPKQLVAAVACIGCLYTPMESRFATSRKMFEEAHGALEEYTREDRSRFQATWVLQAYILLETCGIYMCDDSLLLKAQNIHSSLVGAIRELQMTHDGHASRLETPTSPEPIPETVGHTSAGLRKQWLGFVEDESRKRCIYSIYLLDSQLSVACNLRPQISALEIKYKLPCADDLWSAPTSEAWETIQNQHFRSFNERDDRFGTDEATPSQGSLFDSTQGLLDRHGQKRDLPTLRLLWYSPFAAFVLVTQLQMMARELTHAACLLERPKRCQRNLSILTEAQHGQISQALRSIAELTPRPNSSPAAPNGVCSPSDQFAPLWHSFWITWRYTSITISHPDSLLVTGIVETNLPAAIATAGHLARPRRKQHRDVYEDRDVFRILNDLEHALDAIGRGPGNCSENGGEDGPGSGAVERENPFLTLLVFKICLVGWRIVRLTTADAGERDAQDGSTVGRGVARLAKCTPSRFVLQSIMAVINGEDGAVSGDSWANGEAVVMLAELEYLKWVQEQLLRRSIWPVGRWEAAIMEEAAVEAADYVSLLRESDV</sequence>
<feature type="domain" description="C2H2-type" evidence="8">
    <location>
        <begin position="9"/>
        <end position="31"/>
    </location>
</feature>
<dbReference type="PROSITE" id="PS50157">
    <property type="entry name" value="ZINC_FINGER_C2H2_2"/>
    <property type="match status" value="2"/>
</dbReference>
<reference evidence="9 10" key="1">
    <citation type="journal article" date="2021" name="Nat. Commun.">
        <title>Genetic determinants of endophytism in the Arabidopsis root mycobiome.</title>
        <authorList>
            <person name="Mesny F."/>
            <person name="Miyauchi S."/>
            <person name="Thiergart T."/>
            <person name="Pickel B."/>
            <person name="Atanasova L."/>
            <person name="Karlsson M."/>
            <person name="Huettel B."/>
            <person name="Barry K.W."/>
            <person name="Haridas S."/>
            <person name="Chen C."/>
            <person name="Bauer D."/>
            <person name="Andreopoulos W."/>
            <person name="Pangilinan J."/>
            <person name="LaButti K."/>
            <person name="Riley R."/>
            <person name="Lipzen A."/>
            <person name="Clum A."/>
            <person name="Drula E."/>
            <person name="Henrissat B."/>
            <person name="Kohler A."/>
            <person name="Grigoriev I.V."/>
            <person name="Martin F.M."/>
            <person name="Hacquard S."/>
        </authorList>
    </citation>
    <scope>NUCLEOTIDE SEQUENCE [LARGE SCALE GENOMIC DNA]</scope>
    <source>
        <strain evidence="9 10">MPI-SDFR-AT-0080</strain>
    </source>
</reference>
<dbReference type="Pfam" id="PF00096">
    <property type="entry name" value="zf-C2H2"/>
    <property type="match status" value="2"/>
</dbReference>
<evidence type="ECO:0000256" key="6">
    <source>
        <dbReference type="ARBA" id="ARBA00023242"/>
    </source>
</evidence>
<dbReference type="Pfam" id="PF04082">
    <property type="entry name" value="Fungal_trans"/>
    <property type="match status" value="1"/>
</dbReference>
<evidence type="ECO:0000256" key="4">
    <source>
        <dbReference type="ARBA" id="ARBA00022771"/>
    </source>
</evidence>
<gene>
    <name evidence="9" type="ORF">B0J12DRAFT_578420</name>
</gene>
<evidence type="ECO:0000256" key="7">
    <source>
        <dbReference type="PROSITE-ProRule" id="PRU00042"/>
    </source>
</evidence>
<keyword evidence="4 7" id="KW-0863">Zinc-finger</keyword>
<evidence type="ECO:0000313" key="10">
    <source>
        <dbReference type="Proteomes" id="UP000774617"/>
    </source>
</evidence>
<keyword evidence="2" id="KW-0479">Metal-binding</keyword>
<dbReference type="InterPro" id="IPR051059">
    <property type="entry name" value="VerF-like"/>
</dbReference>
<name>A0ABQ8G3B7_9PEZI</name>
<dbReference type="InterPro" id="IPR007219">
    <property type="entry name" value="XnlR_reg_dom"/>
</dbReference>
<dbReference type="PANTHER" id="PTHR40626">
    <property type="entry name" value="MIP31509P"/>
    <property type="match status" value="1"/>
</dbReference>
<protein>
    <submittedName>
        <fullName evidence="9">Fungal-specific transcription factor domain-containing protein</fullName>
    </submittedName>
</protein>
<evidence type="ECO:0000259" key="8">
    <source>
        <dbReference type="PROSITE" id="PS50157"/>
    </source>
</evidence>
<keyword evidence="6" id="KW-0539">Nucleus</keyword>
<feature type="domain" description="C2H2-type" evidence="8">
    <location>
        <begin position="40"/>
        <end position="68"/>
    </location>
</feature>
<keyword evidence="10" id="KW-1185">Reference proteome</keyword>
<dbReference type="PANTHER" id="PTHR40626:SF11">
    <property type="entry name" value="ZINC FINGER PROTEIN YPR022C"/>
    <property type="match status" value="1"/>
</dbReference>
<dbReference type="SMART" id="SM00355">
    <property type="entry name" value="ZnF_C2H2"/>
    <property type="match status" value="2"/>
</dbReference>
<organism evidence="9 10">
    <name type="scientific">Macrophomina phaseolina</name>
    <dbReference type="NCBI Taxonomy" id="35725"/>
    <lineage>
        <taxon>Eukaryota</taxon>
        <taxon>Fungi</taxon>
        <taxon>Dikarya</taxon>
        <taxon>Ascomycota</taxon>
        <taxon>Pezizomycotina</taxon>
        <taxon>Dothideomycetes</taxon>
        <taxon>Dothideomycetes incertae sedis</taxon>
        <taxon>Botryosphaeriales</taxon>
        <taxon>Botryosphaeriaceae</taxon>
        <taxon>Macrophomina</taxon>
    </lineage>
</organism>
<dbReference type="CDD" id="cd12148">
    <property type="entry name" value="fungal_TF_MHR"/>
    <property type="match status" value="1"/>
</dbReference>
<proteinExistence type="predicted"/>
<comment type="subcellular location">
    <subcellularLocation>
        <location evidence="1">Nucleus</location>
    </subcellularLocation>
</comment>
<dbReference type="PROSITE" id="PS00028">
    <property type="entry name" value="ZINC_FINGER_C2H2_1"/>
    <property type="match status" value="1"/>
</dbReference>
<accession>A0ABQ8G3B7</accession>